<feature type="compositionally biased region" description="Basic and acidic residues" evidence="6">
    <location>
        <begin position="143"/>
        <end position="153"/>
    </location>
</feature>
<keyword evidence="5" id="KW-0539">Nucleus</keyword>
<accession>A0A5K6WEC2</accession>
<dbReference type="GO" id="GO:0005634">
    <property type="term" value="C:nucleus"/>
    <property type="evidence" value="ECO:0007669"/>
    <property type="project" value="UniProtKB-SubCell"/>
</dbReference>
<dbReference type="PANTHER" id="PTHR31221:SF334">
    <property type="entry name" value="WRKY TRANSCRIPTION FACTOR 57-RELATED"/>
    <property type="match status" value="1"/>
</dbReference>
<dbReference type="InterPro" id="IPR036576">
    <property type="entry name" value="WRKY_dom_sf"/>
</dbReference>
<evidence type="ECO:0000256" key="2">
    <source>
        <dbReference type="ARBA" id="ARBA00023015"/>
    </source>
</evidence>
<reference evidence="8" key="1">
    <citation type="submission" date="2017-10" db="EMBL/GenBank/DDBJ databases">
        <title>Ectopic Expression of the Wild lily WRKY Transcription Factor LrWRKY75 in Arabidopsis thaliana Enhances Resistance to Botrytis cinerea by Regulating Defense-Related Genes in Jasmonate and Salicylate Signaling Pathways.</title>
        <authorList>
            <person name="Cui Q."/>
        </authorList>
    </citation>
    <scope>NUCLEOTIDE SEQUENCE</scope>
</reference>
<dbReference type="PANTHER" id="PTHR31221">
    <property type="entry name" value="WRKY TRANSCRIPTION FACTOR PROTEIN 1-RELATED"/>
    <property type="match status" value="1"/>
</dbReference>
<dbReference type="InterPro" id="IPR003657">
    <property type="entry name" value="WRKY_dom"/>
</dbReference>
<dbReference type="FunFam" id="2.20.25.80:FF:000003">
    <property type="entry name" value="WRKY transcription factor 57"/>
    <property type="match status" value="1"/>
</dbReference>
<dbReference type="GO" id="GO:0003700">
    <property type="term" value="F:DNA-binding transcription factor activity"/>
    <property type="evidence" value="ECO:0007669"/>
    <property type="project" value="InterPro"/>
</dbReference>
<comment type="subcellular location">
    <subcellularLocation>
        <location evidence="1">Nucleus</location>
    </subcellularLocation>
</comment>
<dbReference type="AlphaFoldDB" id="A0A5K6WEC2"/>
<feature type="compositionally biased region" description="Basic residues" evidence="6">
    <location>
        <begin position="164"/>
        <end position="175"/>
    </location>
</feature>
<feature type="domain" description="WRKY" evidence="7">
    <location>
        <begin position="188"/>
        <end position="253"/>
    </location>
</feature>
<proteinExistence type="evidence at transcript level"/>
<evidence type="ECO:0000256" key="5">
    <source>
        <dbReference type="ARBA" id="ARBA00023242"/>
    </source>
</evidence>
<name>A0A5K6WEC2_LILRE</name>
<keyword evidence="3" id="KW-0238">DNA-binding</keyword>
<evidence type="ECO:0000256" key="4">
    <source>
        <dbReference type="ARBA" id="ARBA00023163"/>
    </source>
</evidence>
<dbReference type="SUPFAM" id="SSF118290">
    <property type="entry name" value="WRKY DNA-binding domain"/>
    <property type="match status" value="1"/>
</dbReference>
<dbReference type="PROSITE" id="PS50811">
    <property type="entry name" value="WRKY"/>
    <property type="match status" value="1"/>
</dbReference>
<keyword evidence="4" id="KW-0804">Transcription</keyword>
<evidence type="ECO:0000256" key="3">
    <source>
        <dbReference type="ARBA" id="ARBA00023125"/>
    </source>
</evidence>
<evidence type="ECO:0000313" key="8">
    <source>
        <dbReference type="EMBL" id="AYU71106.1"/>
    </source>
</evidence>
<keyword evidence="2" id="KW-0805">Transcription regulation</keyword>
<protein>
    <submittedName>
        <fullName evidence="8">Transcription factor WRKY71</fullName>
    </submittedName>
</protein>
<feature type="region of interest" description="Disordered" evidence="6">
    <location>
        <begin position="104"/>
        <end position="182"/>
    </location>
</feature>
<feature type="compositionally biased region" description="Gly residues" evidence="6">
    <location>
        <begin position="106"/>
        <end position="118"/>
    </location>
</feature>
<evidence type="ECO:0000259" key="7">
    <source>
        <dbReference type="PROSITE" id="PS50811"/>
    </source>
</evidence>
<dbReference type="Pfam" id="PF03106">
    <property type="entry name" value="WRKY"/>
    <property type="match status" value="1"/>
</dbReference>
<dbReference type="SMART" id="SM00774">
    <property type="entry name" value="WRKY"/>
    <property type="match status" value="1"/>
</dbReference>
<dbReference type="Gene3D" id="2.20.25.80">
    <property type="entry name" value="WRKY domain"/>
    <property type="match status" value="1"/>
</dbReference>
<sequence>MSGEKKELFNFNLHESLFSDRGFTFNDDLSSIFSQRPNFQQDLNHLDPMPSPKMNFTDYLHGSVDYSSLAQGFDLSCSQPMDVFGTKAEEKSLTDMVVESIVSGNNMGGSGSGGGGAGTPITANSSVSSSSCEAAGDEDSKPEEEVQKQKQPEGGDDGGDNSKKVRNKPRKKGEKRQREPRFAFLTKSEVDHLEDGYRWRKYGQKAVKNSPHPRSYYRCTTQKCSVKKRVERSFEDPTIVITTYEGQHNHHSPSTTRGGSHMLAPPPPAQSFFRQDLLMHHLHPLSHNGQQREMNPNMYLQALSSPLQQLQLRDYGLLQDIIPSFINNNQS</sequence>
<dbReference type="EMBL" id="MG149588">
    <property type="protein sequence ID" value="AYU71106.1"/>
    <property type="molecule type" value="mRNA"/>
</dbReference>
<evidence type="ECO:0000256" key="1">
    <source>
        <dbReference type="ARBA" id="ARBA00004123"/>
    </source>
</evidence>
<dbReference type="InterPro" id="IPR044810">
    <property type="entry name" value="WRKY_plant"/>
</dbReference>
<evidence type="ECO:0000256" key="6">
    <source>
        <dbReference type="SAM" id="MobiDB-lite"/>
    </source>
</evidence>
<dbReference type="GO" id="GO:0043565">
    <property type="term" value="F:sequence-specific DNA binding"/>
    <property type="evidence" value="ECO:0007669"/>
    <property type="project" value="InterPro"/>
</dbReference>
<organism evidence="8">
    <name type="scientific">Lilium regale</name>
    <name type="common">Regal lily</name>
    <dbReference type="NCBI Taxonomy" id="82328"/>
    <lineage>
        <taxon>Eukaryota</taxon>
        <taxon>Viridiplantae</taxon>
        <taxon>Streptophyta</taxon>
        <taxon>Embryophyta</taxon>
        <taxon>Tracheophyta</taxon>
        <taxon>Spermatophyta</taxon>
        <taxon>Magnoliopsida</taxon>
        <taxon>Liliopsida</taxon>
        <taxon>Liliales</taxon>
        <taxon>Liliaceae</taxon>
        <taxon>Lilium</taxon>
    </lineage>
</organism>
<gene>
    <name evidence="8" type="primary">WRKY71</name>
</gene>